<dbReference type="PROSITE" id="PS51257">
    <property type="entry name" value="PROKAR_LIPOPROTEIN"/>
    <property type="match status" value="1"/>
</dbReference>
<dbReference type="SUPFAM" id="SSF103481">
    <property type="entry name" value="Multidrug resistance efflux transporter EmrE"/>
    <property type="match status" value="1"/>
</dbReference>
<dbReference type="InterPro" id="IPR000620">
    <property type="entry name" value="EamA_dom"/>
</dbReference>
<dbReference type="Proteomes" id="UP000270834">
    <property type="component" value="Unassembled WGS sequence"/>
</dbReference>
<protein>
    <recommendedName>
        <fullName evidence="2">EamA domain-containing protein</fullName>
    </recommendedName>
</protein>
<feature type="transmembrane region" description="Helical" evidence="1">
    <location>
        <begin position="12"/>
        <end position="31"/>
    </location>
</feature>
<dbReference type="EMBL" id="RBSQ01000370">
    <property type="protein sequence ID" value="RMS59632.1"/>
    <property type="molecule type" value="Genomic_DNA"/>
</dbReference>
<keyword evidence="1" id="KW-0472">Membrane</keyword>
<dbReference type="Pfam" id="PF00892">
    <property type="entry name" value="EamA"/>
    <property type="match status" value="1"/>
</dbReference>
<organism evidence="3 4">
    <name type="scientific">Pseudomonas aeruginosa</name>
    <dbReference type="NCBI Taxonomy" id="287"/>
    <lineage>
        <taxon>Bacteria</taxon>
        <taxon>Pseudomonadati</taxon>
        <taxon>Pseudomonadota</taxon>
        <taxon>Gammaproteobacteria</taxon>
        <taxon>Pseudomonadales</taxon>
        <taxon>Pseudomonadaceae</taxon>
        <taxon>Pseudomonas</taxon>
    </lineage>
</organism>
<sequence length="68" mass="7379">MHGVARLGPSRMALFFNLLPIITACIATLVLGERLTVHHLVGGALTLAGVLLAEFWQRRPARLRSATC</sequence>
<evidence type="ECO:0000313" key="3">
    <source>
        <dbReference type="EMBL" id="RMS59632.1"/>
    </source>
</evidence>
<accession>A0A3M5EBU9</accession>
<reference evidence="3 4" key="1">
    <citation type="submission" date="2018-08" db="EMBL/GenBank/DDBJ databases">
        <title>Recombination of ecologically and evolutionarily significant loci maintains genetic cohesion in the Pseudomonas syringae species complex.</title>
        <authorList>
            <person name="Dillon M."/>
            <person name="Thakur S."/>
            <person name="Almeida R.N.D."/>
            <person name="Weir B.S."/>
            <person name="Guttman D.S."/>
        </authorList>
    </citation>
    <scope>NUCLEOTIDE SEQUENCE [LARGE SCALE GENOMIC DNA]</scope>
    <source>
        <strain evidence="3 4">ICMP 7846</strain>
    </source>
</reference>
<evidence type="ECO:0000313" key="4">
    <source>
        <dbReference type="Proteomes" id="UP000270834"/>
    </source>
</evidence>
<name>A0A3M5EBU9_PSEAI</name>
<keyword evidence="1" id="KW-0812">Transmembrane</keyword>
<gene>
    <name evidence="3" type="ORF">ALP65_00917</name>
</gene>
<evidence type="ECO:0000259" key="2">
    <source>
        <dbReference type="Pfam" id="PF00892"/>
    </source>
</evidence>
<feature type="domain" description="EamA" evidence="2">
    <location>
        <begin position="3"/>
        <end position="52"/>
    </location>
</feature>
<proteinExistence type="predicted"/>
<dbReference type="AlphaFoldDB" id="A0A3M5EBU9"/>
<evidence type="ECO:0000256" key="1">
    <source>
        <dbReference type="SAM" id="Phobius"/>
    </source>
</evidence>
<feature type="transmembrane region" description="Helical" evidence="1">
    <location>
        <begin position="37"/>
        <end position="56"/>
    </location>
</feature>
<comment type="caution">
    <text evidence="3">The sequence shown here is derived from an EMBL/GenBank/DDBJ whole genome shotgun (WGS) entry which is preliminary data.</text>
</comment>
<keyword evidence="1" id="KW-1133">Transmembrane helix</keyword>
<dbReference type="InterPro" id="IPR037185">
    <property type="entry name" value="EmrE-like"/>
</dbReference>
<dbReference type="GO" id="GO:0016020">
    <property type="term" value="C:membrane"/>
    <property type="evidence" value="ECO:0007669"/>
    <property type="project" value="InterPro"/>
</dbReference>